<evidence type="ECO:0000256" key="5">
    <source>
        <dbReference type="SAM" id="MobiDB-lite"/>
    </source>
</evidence>
<protein>
    <recommendedName>
        <fullName evidence="6">PWWP domain-containing protein</fullName>
    </recommendedName>
</protein>
<dbReference type="SUPFAM" id="SSF63748">
    <property type="entry name" value="Tudor/PWWP/MBT"/>
    <property type="match status" value="1"/>
</dbReference>
<reference evidence="7 8" key="1">
    <citation type="submission" date="2024-05" db="EMBL/GenBank/DDBJ databases">
        <title>A high-quality chromosomal-level genome assembly of Topmouth culter (Culter alburnus).</title>
        <authorList>
            <person name="Zhao H."/>
        </authorList>
    </citation>
    <scope>NUCLEOTIDE SEQUENCE [LARGE SCALE GENOMIC DNA]</scope>
    <source>
        <strain evidence="7">CATC2023</strain>
        <tissue evidence="7">Muscle</tissue>
    </source>
</reference>
<dbReference type="GO" id="GO:0005634">
    <property type="term" value="C:nucleus"/>
    <property type="evidence" value="ECO:0007669"/>
    <property type="project" value="UniProtKB-SubCell"/>
</dbReference>
<dbReference type="AlphaFoldDB" id="A0AAW1Z3F9"/>
<feature type="compositionally biased region" description="Basic and acidic residues" evidence="5">
    <location>
        <begin position="138"/>
        <end position="198"/>
    </location>
</feature>
<dbReference type="EMBL" id="JAWDJR010000022">
    <property type="protein sequence ID" value="KAK9954794.1"/>
    <property type="molecule type" value="Genomic_DNA"/>
</dbReference>
<feature type="region of interest" description="Disordered" evidence="5">
    <location>
        <begin position="110"/>
        <end position="198"/>
    </location>
</feature>
<evidence type="ECO:0000259" key="6">
    <source>
        <dbReference type="PROSITE" id="PS50812"/>
    </source>
</evidence>
<dbReference type="InterPro" id="IPR000313">
    <property type="entry name" value="PWWP_dom"/>
</dbReference>
<dbReference type="SMART" id="SM00293">
    <property type="entry name" value="PWWP"/>
    <property type="match status" value="1"/>
</dbReference>
<dbReference type="PROSITE" id="PS50812">
    <property type="entry name" value="PWWP"/>
    <property type="match status" value="1"/>
</dbReference>
<dbReference type="Proteomes" id="UP001479290">
    <property type="component" value="Unassembled WGS sequence"/>
</dbReference>
<feature type="compositionally biased region" description="Polar residues" evidence="5">
    <location>
        <begin position="268"/>
        <end position="280"/>
    </location>
</feature>
<feature type="compositionally biased region" description="Polar residues" evidence="5">
    <location>
        <begin position="441"/>
        <end position="463"/>
    </location>
</feature>
<organism evidence="7 8">
    <name type="scientific">Culter alburnus</name>
    <name type="common">Topmouth culter</name>
    <dbReference type="NCBI Taxonomy" id="194366"/>
    <lineage>
        <taxon>Eukaryota</taxon>
        <taxon>Metazoa</taxon>
        <taxon>Chordata</taxon>
        <taxon>Craniata</taxon>
        <taxon>Vertebrata</taxon>
        <taxon>Euteleostomi</taxon>
        <taxon>Actinopterygii</taxon>
        <taxon>Neopterygii</taxon>
        <taxon>Teleostei</taxon>
        <taxon>Ostariophysi</taxon>
        <taxon>Cypriniformes</taxon>
        <taxon>Xenocyprididae</taxon>
        <taxon>Xenocypridinae</taxon>
        <taxon>Culter</taxon>
    </lineage>
</organism>
<keyword evidence="8" id="KW-1185">Reference proteome</keyword>
<comment type="subcellular location">
    <subcellularLocation>
        <location evidence="1">Nucleus</location>
    </subcellularLocation>
</comment>
<feature type="compositionally biased region" description="Basic and acidic residues" evidence="5">
    <location>
        <begin position="378"/>
        <end position="407"/>
    </location>
</feature>
<feature type="compositionally biased region" description="Basic and acidic residues" evidence="5">
    <location>
        <begin position="464"/>
        <end position="507"/>
    </location>
</feature>
<evidence type="ECO:0000256" key="2">
    <source>
        <dbReference type="ARBA" id="ARBA00005309"/>
    </source>
</evidence>
<feature type="compositionally biased region" description="Basic and acidic residues" evidence="5">
    <location>
        <begin position="298"/>
        <end position="312"/>
    </location>
</feature>
<evidence type="ECO:0000256" key="4">
    <source>
        <dbReference type="ARBA" id="ARBA00023242"/>
    </source>
</evidence>
<dbReference type="SUPFAM" id="SSF140576">
    <property type="entry name" value="HIV integrase-binding domain"/>
    <property type="match status" value="1"/>
</dbReference>
<sequence>MQKGVKMKMTSDQNTDDFIPGDIVFAKMKGYPFWPARIGEGKAPKNKIPIFFYGTHSTTFLFPKDIVPYWPNKERYGRPIKRGGFEEGMWEIENDPGVGLRGQKKVALVKRLSESRPKLKDRKKKAENQSEAKNQNGSRKDSVLKGDLKVATPRGRETPSKTKSEPVKSTDDKTTETRSTRSRDSTAKIVTPDERRTTEVAPARRVTSLKTVAAGRRMLPSRKIILTRRATAAKTLSARRKHVLNRKIVSTAKKRMDANSHRKPLRITRSTADLTQTTDDVTAAPLRTPTLKHKRSHTASDGRQEGTLKKDMPVSLPVTSSSAPSSPAGSKRKRPTEEQTSVPDKPVSLPVTSSSAPSIPAGSKRKRPTEEQTSVPEEPEKIEVKKIKAQDKDGRTQAANKPEEVKSDVLSVSEKQDETKEEKHPRGEERSKIPAEKRQSVLKSLQGLVTSTRGKTQSAAEQTAQHEEPQKRPERSRGVRSENRSPVKPAEGEKKETEQNGEHDSRNAEQQNNTSREEERKAPSLSVTDSLLYRLHGDIRISMTLDNPDVSKCLLALDELSTVPVSSRNIQNHSELIDTLRKMRWFRGSEAIMFKASMLYHRFKNIYLIGDADEPLSQEYIDSLQQERESDERQTDAGSVISPTGETQDTKQAPQTTEHVPRRYDIIIMTSYYTHSI</sequence>
<keyword evidence="4" id="KW-0539">Nucleus</keyword>
<evidence type="ECO:0000256" key="3">
    <source>
        <dbReference type="ARBA" id="ARBA00023054"/>
    </source>
</evidence>
<evidence type="ECO:0000256" key="1">
    <source>
        <dbReference type="ARBA" id="ARBA00004123"/>
    </source>
</evidence>
<feature type="region of interest" description="Disordered" evidence="5">
    <location>
        <begin position="624"/>
        <end position="660"/>
    </location>
</feature>
<evidence type="ECO:0000313" key="8">
    <source>
        <dbReference type="Proteomes" id="UP001479290"/>
    </source>
</evidence>
<dbReference type="PANTHER" id="PTHR12550">
    <property type="entry name" value="HEPATOMA-DERIVED GROWTH FACTOR-RELATED"/>
    <property type="match status" value="1"/>
</dbReference>
<feature type="compositionally biased region" description="Basic and acidic residues" evidence="5">
    <location>
        <begin position="414"/>
        <end position="439"/>
    </location>
</feature>
<feature type="compositionally biased region" description="Polar residues" evidence="5">
    <location>
        <begin position="641"/>
        <end position="658"/>
    </location>
</feature>
<keyword evidence="3" id="KW-0175">Coiled coil</keyword>
<dbReference type="Gene3D" id="2.30.30.140">
    <property type="match status" value="1"/>
</dbReference>
<accession>A0AAW1Z3F9</accession>
<evidence type="ECO:0000313" key="7">
    <source>
        <dbReference type="EMBL" id="KAK9954794.1"/>
    </source>
</evidence>
<comment type="caution">
    <text evidence="7">The sequence shown here is derived from an EMBL/GenBank/DDBJ whole genome shotgun (WGS) entry which is preliminary data.</text>
</comment>
<name>A0AAW1Z3F9_CULAL</name>
<proteinExistence type="inferred from homology"/>
<gene>
    <name evidence="7" type="ORF">ABG768_016836</name>
</gene>
<feature type="compositionally biased region" description="Low complexity" evidence="5">
    <location>
        <begin position="313"/>
        <end position="329"/>
    </location>
</feature>
<comment type="similarity">
    <text evidence="2">Belongs to the HDGF family.</text>
</comment>
<dbReference type="CDD" id="cd05834">
    <property type="entry name" value="PWWP_HRP"/>
    <property type="match status" value="1"/>
</dbReference>
<feature type="compositionally biased region" description="Basic and acidic residues" evidence="5">
    <location>
        <begin position="111"/>
        <end position="130"/>
    </location>
</feature>
<dbReference type="Gene3D" id="1.20.930.10">
    <property type="entry name" value="Conserved domain common to transcription factors TFIIS, elongin A, CRSP70"/>
    <property type="match status" value="1"/>
</dbReference>
<dbReference type="InterPro" id="IPR036218">
    <property type="entry name" value="HIVI-bd_sf"/>
</dbReference>
<dbReference type="Pfam" id="PF11467">
    <property type="entry name" value="LEDGF"/>
    <property type="match status" value="1"/>
</dbReference>
<dbReference type="InterPro" id="IPR021567">
    <property type="entry name" value="LEDGF_IBD"/>
</dbReference>
<feature type="domain" description="PWWP" evidence="6">
    <location>
        <begin position="20"/>
        <end position="72"/>
    </location>
</feature>
<feature type="compositionally biased region" description="Basic and acidic residues" evidence="5">
    <location>
        <begin position="625"/>
        <end position="635"/>
    </location>
</feature>
<dbReference type="Pfam" id="PF00855">
    <property type="entry name" value="PWWP"/>
    <property type="match status" value="1"/>
</dbReference>
<dbReference type="PANTHER" id="PTHR12550:SF41">
    <property type="entry name" value="HEPATOMA-DERIVED GROWTH FACTOR"/>
    <property type="match status" value="1"/>
</dbReference>
<dbReference type="InterPro" id="IPR035441">
    <property type="entry name" value="TFIIS/LEDGF_dom_sf"/>
</dbReference>
<feature type="region of interest" description="Disordered" evidence="5">
    <location>
        <begin position="253"/>
        <end position="524"/>
    </location>
</feature>